<protein>
    <submittedName>
        <fullName evidence="2">Leucyl aminopeptidase (Aminopeptidase T)</fullName>
    </submittedName>
</protein>
<dbReference type="RefSeq" id="WP_132252580.1">
    <property type="nucleotide sequence ID" value="NZ_SMAL01000006.1"/>
</dbReference>
<name>A0A4R3MJ59_9FIRM</name>
<dbReference type="SUPFAM" id="SSF144052">
    <property type="entry name" value="Thermophilic metalloprotease-like"/>
    <property type="match status" value="1"/>
</dbReference>
<dbReference type="InterPro" id="IPR052170">
    <property type="entry name" value="M29_Exopeptidase"/>
</dbReference>
<dbReference type="Pfam" id="PF02073">
    <property type="entry name" value="Peptidase_M29"/>
    <property type="match status" value="1"/>
</dbReference>
<dbReference type="GO" id="GO:0004177">
    <property type="term" value="F:aminopeptidase activity"/>
    <property type="evidence" value="ECO:0007669"/>
    <property type="project" value="UniProtKB-KW"/>
</dbReference>
<dbReference type="InterPro" id="IPR000787">
    <property type="entry name" value="Peptidase_M29"/>
</dbReference>
<sequence length="685" mass="80216">MNYSEIIEVENEKIQERFEEMVLAVESILLDIQSDNAYNKYIKFITEFLIELIKKEKEINESYFTKTIDEIQKDNKVLYKDILEENYHTSYANPKYAIDTFGKEVGEILTLLYTDIRGCIPDIFEHRLYDITIFGELIIQIANINMEDFSQLKEMVQNFYKENLCHLVERRTQEVFVPLNYSIDIVNKSNFDDLRYLYKYGEYVTENELKIAQFLNEQSEDTIKLMSSTYTEAYKKGFLRDGIDISKKSTVNIRYSIGFERVVREAIKNFKEMNLEPIMYRYAVRSVNKRQHLKVGYYATSPNKQYDYDHRFDEGIYLDEEYAKLRIKVEQDIMEKYKKEARELSGPAVIEVFGEKPFKPLNKVEAIKLSDEQQKLKTKLNNKLQEIKYKYMPGDEWSFTIIAFPLPEIGDQFEAIFEDIIKVNTLDSMLYEKIQQTIIDTLDKGEFVEVKGREGNKTDIRIKLKDIQDPEKETKFENCVADVNVPVGEVFTSPVLTGTQGTLHVKEVYLNDLKYENLTLEFKEGYIKEYTCTNFKNEEENKKFIKENLMYNYESIPMGEFAIGTNTTAYVMANKYGIVNLLPILIVEKMGPHFAVGDTCYSRKEDHPSYNPDGKEIIARDNEKSILRKNDSEEAYFNCHTDITIPYDEIGCITVIGKDNIKINIIENGRFVLEGTELLNEPFKA</sequence>
<accession>A0A4R3MJ59</accession>
<dbReference type="PANTHER" id="PTHR34448">
    <property type="entry name" value="AMINOPEPTIDASE"/>
    <property type="match status" value="1"/>
</dbReference>
<keyword evidence="1" id="KW-0479">Metal-binding</keyword>
<dbReference type="PANTHER" id="PTHR34448:SF3">
    <property type="entry name" value="AMINOPEPTIDASE AMPS"/>
    <property type="match status" value="1"/>
</dbReference>
<evidence type="ECO:0000256" key="1">
    <source>
        <dbReference type="ARBA" id="ARBA00022723"/>
    </source>
</evidence>
<reference evidence="2 3" key="1">
    <citation type="submission" date="2019-03" db="EMBL/GenBank/DDBJ databases">
        <title>Genomic Encyclopedia of Type Strains, Phase IV (KMG-IV): sequencing the most valuable type-strain genomes for metagenomic binning, comparative biology and taxonomic classification.</title>
        <authorList>
            <person name="Goeker M."/>
        </authorList>
    </citation>
    <scope>NUCLEOTIDE SEQUENCE [LARGE SCALE GENOMIC DNA]</scope>
    <source>
        <strain evidence="2 3">DSM 24629</strain>
    </source>
</reference>
<dbReference type="EMBL" id="SMAL01000006">
    <property type="protein sequence ID" value="TCT14304.1"/>
    <property type="molecule type" value="Genomic_DNA"/>
</dbReference>
<evidence type="ECO:0000313" key="2">
    <source>
        <dbReference type="EMBL" id="TCT14304.1"/>
    </source>
</evidence>
<proteinExistence type="predicted"/>
<keyword evidence="3" id="KW-1185">Reference proteome</keyword>
<dbReference type="GO" id="GO:0046872">
    <property type="term" value="F:metal ion binding"/>
    <property type="evidence" value="ECO:0007669"/>
    <property type="project" value="UniProtKB-KW"/>
</dbReference>
<keyword evidence="2" id="KW-0378">Hydrolase</keyword>
<organism evidence="2 3">
    <name type="scientific">Natranaerovirga pectinivora</name>
    <dbReference type="NCBI Taxonomy" id="682400"/>
    <lineage>
        <taxon>Bacteria</taxon>
        <taxon>Bacillati</taxon>
        <taxon>Bacillota</taxon>
        <taxon>Clostridia</taxon>
        <taxon>Lachnospirales</taxon>
        <taxon>Natranaerovirgaceae</taxon>
        <taxon>Natranaerovirga</taxon>
    </lineage>
</organism>
<keyword evidence="2" id="KW-0031">Aminopeptidase</keyword>
<dbReference type="Proteomes" id="UP000294902">
    <property type="component" value="Unassembled WGS sequence"/>
</dbReference>
<keyword evidence="2" id="KW-0645">Protease</keyword>
<gene>
    <name evidence="2" type="ORF">EDC18_106102</name>
</gene>
<dbReference type="GO" id="GO:0006508">
    <property type="term" value="P:proteolysis"/>
    <property type="evidence" value="ECO:0007669"/>
    <property type="project" value="InterPro"/>
</dbReference>
<comment type="caution">
    <text evidence="2">The sequence shown here is derived from an EMBL/GenBank/DDBJ whole genome shotgun (WGS) entry which is preliminary data.</text>
</comment>
<evidence type="ECO:0000313" key="3">
    <source>
        <dbReference type="Proteomes" id="UP000294902"/>
    </source>
</evidence>
<dbReference type="OrthoDB" id="9803993at2"/>
<dbReference type="AlphaFoldDB" id="A0A4R3MJ59"/>